<keyword evidence="9" id="KW-1185">Reference proteome</keyword>
<comment type="caution">
    <text evidence="8">The sequence shown here is derived from an EMBL/GenBank/DDBJ whole genome shotgun (WGS) entry which is preliminary data.</text>
</comment>
<dbReference type="GO" id="GO:0005576">
    <property type="term" value="C:extracellular region"/>
    <property type="evidence" value="ECO:0007669"/>
    <property type="project" value="UniProtKB-SubCell"/>
</dbReference>
<comment type="similarity">
    <text evidence="2 7">Belongs to the plant cysteine rich small secretory peptide family. Epidermal patterning factor subfamily.</text>
</comment>
<proteinExistence type="inferred from homology"/>
<dbReference type="PANTHER" id="PTHR33109:SF41">
    <property type="entry name" value="PROTEIN EPIDERMAL PATTERNING FACTOR 1"/>
    <property type="match status" value="1"/>
</dbReference>
<keyword evidence="5 7" id="KW-0732">Signal</keyword>
<dbReference type="InterPro" id="IPR039455">
    <property type="entry name" value="EPFL"/>
</dbReference>
<comment type="function">
    <text evidence="7">Controls stomatal patterning.</text>
</comment>
<feature type="chain" id="PRO_5027154335" description="Epidermal patterning factor-like protein" evidence="7">
    <location>
        <begin position="27"/>
        <end position="108"/>
    </location>
</feature>
<evidence type="ECO:0000256" key="1">
    <source>
        <dbReference type="ARBA" id="ARBA00004613"/>
    </source>
</evidence>
<comment type="subcellular location">
    <subcellularLocation>
        <location evidence="1 7">Secreted</location>
    </subcellularLocation>
</comment>
<dbReference type="OrthoDB" id="771316at2759"/>
<dbReference type="Proteomes" id="UP000237000">
    <property type="component" value="Unassembled WGS sequence"/>
</dbReference>
<keyword evidence="6" id="KW-1015">Disulfide bond</keyword>
<sequence>MKISISSAAIFVAIVLLLFVPTSMIARHVGLSPQTYNYGDRGDNKEKKGHPLEVGAGSRVPDCSHACGSCAPCRLAMVSFICTTSLTEPESCPISYRCICNTKSYPVP</sequence>
<dbReference type="InParanoid" id="A0A2P5EEV7"/>
<evidence type="ECO:0000256" key="3">
    <source>
        <dbReference type="ARBA" id="ARBA00022473"/>
    </source>
</evidence>
<evidence type="ECO:0000256" key="7">
    <source>
        <dbReference type="RuleBase" id="RU367102"/>
    </source>
</evidence>
<evidence type="ECO:0000313" key="9">
    <source>
        <dbReference type="Proteomes" id="UP000237000"/>
    </source>
</evidence>
<evidence type="ECO:0000256" key="5">
    <source>
        <dbReference type="ARBA" id="ARBA00022729"/>
    </source>
</evidence>
<reference evidence="9" key="1">
    <citation type="submission" date="2016-06" db="EMBL/GenBank/DDBJ databases">
        <title>Parallel loss of symbiosis genes in relatives of nitrogen-fixing non-legume Parasponia.</title>
        <authorList>
            <person name="Van Velzen R."/>
            <person name="Holmer R."/>
            <person name="Bu F."/>
            <person name="Rutten L."/>
            <person name="Van Zeijl A."/>
            <person name="Liu W."/>
            <person name="Santuari L."/>
            <person name="Cao Q."/>
            <person name="Sharma T."/>
            <person name="Shen D."/>
            <person name="Roswanjaya Y."/>
            <person name="Wardhani T."/>
            <person name="Kalhor M.S."/>
            <person name="Jansen J."/>
            <person name="Van den Hoogen J."/>
            <person name="Gungor B."/>
            <person name="Hartog M."/>
            <person name="Hontelez J."/>
            <person name="Verver J."/>
            <person name="Yang W.-C."/>
            <person name="Schijlen E."/>
            <person name="Repin R."/>
            <person name="Schilthuizen M."/>
            <person name="Schranz E."/>
            <person name="Heidstra R."/>
            <person name="Miyata K."/>
            <person name="Fedorova E."/>
            <person name="Kohlen W."/>
            <person name="Bisseling T."/>
            <person name="Smit S."/>
            <person name="Geurts R."/>
        </authorList>
    </citation>
    <scope>NUCLEOTIDE SEQUENCE [LARGE SCALE GENOMIC DNA]</scope>
    <source>
        <strain evidence="9">cv. RG33-2</strain>
    </source>
</reference>
<accession>A0A2P5EEV7</accession>
<dbReference type="PANTHER" id="PTHR33109">
    <property type="entry name" value="EPIDERMAL PATTERNING FACTOR-LIKE PROTEIN 4"/>
    <property type="match status" value="1"/>
</dbReference>
<protein>
    <recommendedName>
        <fullName evidence="7">Epidermal patterning factor-like protein</fullName>
    </recommendedName>
</protein>
<dbReference type="EMBL" id="JXTC01000168">
    <property type="protein sequence ID" value="PON84081.1"/>
    <property type="molecule type" value="Genomic_DNA"/>
</dbReference>
<gene>
    <name evidence="8" type="ORF">TorRG33x02_200910</name>
</gene>
<evidence type="ECO:0000313" key="8">
    <source>
        <dbReference type="EMBL" id="PON84081.1"/>
    </source>
</evidence>
<evidence type="ECO:0000256" key="4">
    <source>
        <dbReference type="ARBA" id="ARBA00022525"/>
    </source>
</evidence>
<organism evidence="8 9">
    <name type="scientific">Trema orientale</name>
    <name type="common">Charcoal tree</name>
    <name type="synonym">Celtis orientalis</name>
    <dbReference type="NCBI Taxonomy" id="63057"/>
    <lineage>
        <taxon>Eukaryota</taxon>
        <taxon>Viridiplantae</taxon>
        <taxon>Streptophyta</taxon>
        <taxon>Embryophyta</taxon>
        <taxon>Tracheophyta</taxon>
        <taxon>Spermatophyta</taxon>
        <taxon>Magnoliopsida</taxon>
        <taxon>eudicotyledons</taxon>
        <taxon>Gunneridae</taxon>
        <taxon>Pentapetalae</taxon>
        <taxon>rosids</taxon>
        <taxon>fabids</taxon>
        <taxon>Rosales</taxon>
        <taxon>Cannabaceae</taxon>
        <taxon>Trema</taxon>
    </lineage>
</organism>
<dbReference type="STRING" id="63057.A0A2P5EEV7"/>
<keyword evidence="4 7" id="KW-0964">Secreted</keyword>
<name>A0A2P5EEV7_TREOI</name>
<evidence type="ECO:0000256" key="2">
    <source>
        <dbReference type="ARBA" id="ARBA00008127"/>
    </source>
</evidence>
<keyword evidence="3 7" id="KW-0217">Developmental protein</keyword>
<feature type="signal peptide" evidence="7">
    <location>
        <begin position="1"/>
        <end position="26"/>
    </location>
</feature>
<evidence type="ECO:0000256" key="6">
    <source>
        <dbReference type="ARBA" id="ARBA00023157"/>
    </source>
</evidence>
<dbReference type="GO" id="GO:0010052">
    <property type="term" value="P:guard cell differentiation"/>
    <property type="evidence" value="ECO:0007669"/>
    <property type="project" value="UniProtKB-UniRule"/>
</dbReference>
<dbReference type="Pfam" id="PF17181">
    <property type="entry name" value="EPF"/>
    <property type="match status" value="1"/>
</dbReference>
<dbReference type="AlphaFoldDB" id="A0A2P5EEV7"/>